<dbReference type="EMBL" id="LZSF01000130">
    <property type="protein sequence ID" value="OBA87130.1"/>
    <property type="molecule type" value="Genomic_DNA"/>
</dbReference>
<evidence type="ECO:0008006" key="3">
    <source>
        <dbReference type="Google" id="ProtNLM"/>
    </source>
</evidence>
<accession>A0A1A0MNY9</accession>
<evidence type="ECO:0000313" key="2">
    <source>
        <dbReference type="Proteomes" id="UP000093962"/>
    </source>
</evidence>
<organism evidence="1 2">
    <name type="scientific">Mycolicibacterium mucogenicum</name>
    <name type="common">Mycobacterium mucogenicum</name>
    <dbReference type="NCBI Taxonomy" id="56689"/>
    <lineage>
        <taxon>Bacteria</taxon>
        <taxon>Bacillati</taxon>
        <taxon>Actinomycetota</taxon>
        <taxon>Actinomycetes</taxon>
        <taxon>Mycobacteriales</taxon>
        <taxon>Mycobacteriaceae</taxon>
        <taxon>Mycolicibacterium</taxon>
    </lineage>
</organism>
<reference evidence="1 2" key="1">
    <citation type="submission" date="2016-06" db="EMBL/GenBank/DDBJ databases">
        <authorList>
            <person name="Kjaerup R.B."/>
            <person name="Dalgaard T.S."/>
            <person name="Juul-Madsen H.R."/>
        </authorList>
    </citation>
    <scope>NUCLEOTIDE SEQUENCE [LARGE SCALE GENOMIC DNA]</scope>
    <source>
        <strain evidence="1 2">1199456.5</strain>
    </source>
</reference>
<comment type="caution">
    <text evidence="1">The sequence shown here is derived from an EMBL/GenBank/DDBJ whole genome shotgun (WGS) entry which is preliminary data.</text>
</comment>
<dbReference type="AlphaFoldDB" id="A0A1A0MNY9"/>
<sequence length="143" mass="15164">MTAVAIAPVDLAPFAEIAEAKAQAMIADALAMAAVVAPCISTAEFSHAEAAKAVIRGAILRWHEAGQGGIQQLTSGAFSQTMDTRQTRRAMFWPSEIQQLQKMCAADSPGAWSYDMMQPRSSHIAECAWSSGGQYCSCGALLL</sequence>
<dbReference type="RefSeq" id="WP_064859057.1">
    <property type="nucleotide sequence ID" value="NZ_LZSF01000130.1"/>
</dbReference>
<evidence type="ECO:0000313" key="1">
    <source>
        <dbReference type="EMBL" id="OBA87130.1"/>
    </source>
</evidence>
<name>A0A1A0MNY9_MYCMU</name>
<dbReference type="OrthoDB" id="3730242at2"/>
<gene>
    <name evidence="1" type="ORF">A5642_20560</name>
</gene>
<dbReference type="Proteomes" id="UP000093962">
    <property type="component" value="Unassembled WGS sequence"/>
</dbReference>
<protein>
    <recommendedName>
        <fullName evidence="3">Head-to-tail adaptor</fullName>
    </recommendedName>
</protein>
<proteinExistence type="predicted"/>